<comment type="caution">
    <text evidence="2">The sequence shown here is derived from an EMBL/GenBank/DDBJ whole genome shotgun (WGS) entry which is preliminary data.</text>
</comment>
<keyword evidence="1" id="KW-0732">Signal</keyword>
<evidence type="ECO:0000256" key="1">
    <source>
        <dbReference type="ARBA" id="ARBA00022729"/>
    </source>
</evidence>
<name>A0ABT4QLT2_9BACL</name>
<evidence type="ECO:0008006" key="4">
    <source>
        <dbReference type="Google" id="ProtNLM"/>
    </source>
</evidence>
<reference evidence="2 3" key="1">
    <citation type="submission" date="2022-12" db="EMBL/GenBank/DDBJ databases">
        <title>Draft genome sequence of Paenibacillus sp. dW9.</title>
        <authorList>
            <person name="Choi E.-W."/>
            <person name="Kim D.-U."/>
        </authorList>
    </citation>
    <scope>NUCLEOTIDE SEQUENCE [LARGE SCALE GENOMIC DNA]</scope>
    <source>
        <strain evidence="3">dW9</strain>
    </source>
</reference>
<dbReference type="Gene3D" id="3.40.190.10">
    <property type="entry name" value="Periplasmic binding protein-like II"/>
    <property type="match status" value="2"/>
</dbReference>
<organism evidence="2 3">
    <name type="scientific">Paenibacillus gyeongsangnamensis</name>
    <dbReference type="NCBI Taxonomy" id="3388067"/>
    <lineage>
        <taxon>Bacteria</taxon>
        <taxon>Bacillati</taxon>
        <taxon>Bacillota</taxon>
        <taxon>Bacilli</taxon>
        <taxon>Bacillales</taxon>
        <taxon>Paenibacillaceae</taxon>
        <taxon>Paenibacillus</taxon>
    </lineage>
</organism>
<dbReference type="PANTHER" id="PTHR43649">
    <property type="entry name" value="ARABINOSE-BINDING PROTEIN-RELATED"/>
    <property type="match status" value="1"/>
</dbReference>
<evidence type="ECO:0000313" key="3">
    <source>
        <dbReference type="Proteomes" id="UP001527882"/>
    </source>
</evidence>
<accession>A0ABT4QLT2</accession>
<dbReference type="RefSeq" id="WP_269886364.1">
    <property type="nucleotide sequence ID" value="NZ_JAQAGZ010000063.1"/>
</dbReference>
<dbReference type="Proteomes" id="UP001527882">
    <property type="component" value="Unassembled WGS sequence"/>
</dbReference>
<gene>
    <name evidence="2" type="ORF">O9H85_37270</name>
</gene>
<dbReference type="SUPFAM" id="SSF53850">
    <property type="entry name" value="Periplasmic binding protein-like II"/>
    <property type="match status" value="1"/>
</dbReference>
<protein>
    <recommendedName>
        <fullName evidence="4">ABC transporter substrate-binding protein</fullName>
    </recommendedName>
</protein>
<dbReference type="InterPro" id="IPR050490">
    <property type="entry name" value="Bact_solute-bd_prot1"/>
</dbReference>
<sequence>MEKKSGIHLDIKQISIDNRDKLNLMFASRQYPDLMLRSDASPLQMETAQNAGDIVPFSNLLKYAPNWTKLLQTNPAAKKAITTADGNIYALGLVQQNNVYLGIRDQWLINKKWLDQLGLRVPTTTEQFAYALLRRMPESGDIPKDVIPFYFRWDQYVGGPLDLFGGSFGILVPDQNYVAVENGKIRFQAMNPEVKKPLAYLHRLYEEGLIPPEVFTDDWGAFEANWRAKPEIAGSMEAYINPNPDVYVPMLPPKAEGVSRQLFRRQTWIVRNNQFTIFKNDKYPVATARLADLLADPDWTVQELYGLFGDSTRKNDDGTYDIFPETGNEIYGCM</sequence>
<evidence type="ECO:0000313" key="2">
    <source>
        <dbReference type="EMBL" id="MCZ8517838.1"/>
    </source>
</evidence>
<proteinExistence type="predicted"/>
<dbReference type="PANTHER" id="PTHR43649:SF33">
    <property type="entry name" value="POLYGALACTURONAN_RHAMNOGALACTURONAN-BINDING PROTEIN YTCQ"/>
    <property type="match status" value="1"/>
</dbReference>
<keyword evidence="3" id="KW-1185">Reference proteome</keyword>
<dbReference type="EMBL" id="JAQAGZ010000063">
    <property type="protein sequence ID" value="MCZ8517838.1"/>
    <property type="molecule type" value="Genomic_DNA"/>
</dbReference>